<dbReference type="EMBL" id="MU006017">
    <property type="protein sequence ID" value="KAF2858144.1"/>
    <property type="molecule type" value="Genomic_DNA"/>
</dbReference>
<dbReference type="AlphaFoldDB" id="A0A6A7BSD0"/>
<evidence type="ECO:0000313" key="3">
    <source>
        <dbReference type="EMBL" id="KAF2858144.1"/>
    </source>
</evidence>
<feature type="domain" description="BHLH" evidence="2">
    <location>
        <begin position="17"/>
        <end position="60"/>
    </location>
</feature>
<dbReference type="GO" id="GO:0046983">
    <property type="term" value="F:protein dimerization activity"/>
    <property type="evidence" value="ECO:0007669"/>
    <property type="project" value="InterPro"/>
</dbReference>
<dbReference type="Pfam" id="PF00010">
    <property type="entry name" value="HLH"/>
    <property type="match status" value="1"/>
</dbReference>
<feature type="non-terminal residue" evidence="3">
    <location>
        <position position="60"/>
    </location>
</feature>
<dbReference type="OrthoDB" id="5778525at2759"/>
<reference evidence="3" key="1">
    <citation type="journal article" date="2020" name="Stud. Mycol.">
        <title>101 Dothideomycetes genomes: a test case for predicting lifestyles and emergence of pathogens.</title>
        <authorList>
            <person name="Haridas S."/>
            <person name="Albert R."/>
            <person name="Binder M."/>
            <person name="Bloem J."/>
            <person name="Labutti K."/>
            <person name="Salamov A."/>
            <person name="Andreopoulos B."/>
            <person name="Baker S."/>
            <person name="Barry K."/>
            <person name="Bills G."/>
            <person name="Bluhm B."/>
            <person name="Cannon C."/>
            <person name="Castanera R."/>
            <person name="Culley D."/>
            <person name="Daum C."/>
            <person name="Ezra D."/>
            <person name="Gonzalez J."/>
            <person name="Henrissat B."/>
            <person name="Kuo A."/>
            <person name="Liang C."/>
            <person name="Lipzen A."/>
            <person name="Lutzoni F."/>
            <person name="Magnuson J."/>
            <person name="Mondo S."/>
            <person name="Nolan M."/>
            <person name="Ohm R."/>
            <person name="Pangilinan J."/>
            <person name="Park H.-J."/>
            <person name="Ramirez L."/>
            <person name="Alfaro M."/>
            <person name="Sun H."/>
            <person name="Tritt A."/>
            <person name="Yoshinaga Y."/>
            <person name="Zwiers L.-H."/>
            <person name="Turgeon B."/>
            <person name="Goodwin S."/>
            <person name="Spatafora J."/>
            <person name="Crous P."/>
            <person name="Grigoriev I."/>
        </authorList>
    </citation>
    <scope>NUCLEOTIDE SEQUENCE</scope>
    <source>
        <strain evidence="3">CBS 480.64</strain>
    </source>
</reference>
<keyword evidence="4" id="KW-1185">Reference proteome</keyword>
<dbReference type="Gene3D" id="4.10.280.10">
    <property type="entry name" value="Helix-loop-helix DNA-binding domain"/>
    <property type="match status" value="1"/>
</dbReference>
<sequence length="60" mass="6870">STRRRSGRGRQNLTDGEKRHNHIMSEQKRRNVIKQAYSDLERLVPVLSEGRPGLSKADAL</sequence>
<dbReference type="Proteomes" id="UP000799421">
    <property type="component" value="Unassembled WGS sequence"/>
</dbReference>
<gene>
    <name evidence="3" type="ORF">K470DRAFT_199222</name>
</gene>
<evidence type="ECO:0000313" key="4">
    <source>
        <dbReference type="Proteomes" id="UP000799421"/>
    </source>
</evidence>
<dbReference type="InterPro" id="IPR011598">
    <property type="entry name" value="bHLH_dom"/>
</dbReference>
<feature type="region of interest" description="Disordered" evidence="1">
    <location>
        <begin position="1"/>
        <end position="25"/>
    </location>
</feature>
<evidence type="ECO:0000259" key="2">
    <source>
        <dbReference type="PROSITE" id="PS50888"/>
    </source>
</evidence>
<dbReference type="PROSITE" id="PS50888">
    <property type="entry name" value="BHLH"/>
    <property type="match status" value="1"/>
</dbReference>
<feature type="non-terminal residue" evidence="3">
    <location>
        <position position="1"/>
    </location>
</feature>
<dbReference type="InterPro" id="IPR036638">
    <property type="entry name" value="HLH_DNA-bd_sf"/>
</dbReference>
<organism evidence="3 4">
    <name type="scientific">Piedraia hortae CBS 480.64</name>
    <dbReference type="NCBI Taxonomy" id="1314780"/>
    <lineage>
        <taxon>Eukaryota</taxon>
        <taxon>Fungi</taxon>
        <taxon>Dikarya</taxon>
        <taxon>Ascomycota</taxon>
        <taxon>Pezizomycotina</taxon>
        <taxon>Dothideomycetes</taxon>
        <taxon>Dothideomycetidae</taxon>
        <taxon>Capnodiales</taxon>
        <taxon>Piedraiaceae</taxon>
        <taxon>Piedraia</taxon>
    </lineage>
</organism>
<evidence type="ECO:0000256" key="1">
    <source>
        <dbReference type="SAM" id="MobiDB-lite"/>
    </source>
</evidence>
<feature type="compositionally biased region" description="Basic and acidic residues" evidence="1">
    <location>
        <begin position="15"/>
        <end position="25"/>
    </location>
</feature>
<dbReference type="SUPFAM" id="SSF47459">
    <property type="entry name" value="HLH, helix-loop-helix DNA-binding domain"/>
    <property type="match status" value="1"/>
</dbReference>
<protein>
    <recommendedName>
        <fullName evidence="2">BHLH domain-containing protein</fullName>
    </recommendedName>
</protein>
<accession>A0A6A7BSD0</accession>
<proteinExistence type="predicted"/>
<name>A0A6A7BSD0_9PEZI</name>